<evidence type="ECO:0000256" key="1">
    <source>
        <dbReference type="SAM" id="MobiDB-lite"/>
    </source>
</evidence>
<dbReference type="GO" id="GO:0006260">
    <property type="term" value="P:DNA replication"/>
    <property type="evidence" value="ECO:0007669"/>
    <property type="project" value="TreeGrafter"/>
</dbReference>
<protein>
    <submittedName>
        <fullName evidence="2">Protein FAM111A</fullName>
    </submittedName>
</protein>
<feature type="compositionally biased region" description="Polar residues" evidence="1">
    <location>
        <begin position="108"/>
        <end position="118"/>
    </location>
</feature>
<comment type="caution">
    <text evidence="2">The sequence shown here is derived from an EMBL/GenBank/DDBJ whole genome shotgun (WGS) entry which is preliminary data.</text>
</comment>
<dbReference type="GO" id="GO:0000785">
    <property type="term" value="C:chromatin"/>
    <property type="evidence" value="ECO:0007669"/>
    <property type="project" value="TreeGrafter"/>
</dbReference>
<dbReference type="Proteomes" id="UP000710432">
    <property type="component" value="Unassembled WGS sequence"/>
</dbReference>
<feature type="region of interest" description="Disordered" evidence="1">
    <location>
        <begin position="82"/>
        <end position="133"/>
    </location>
</feature>
<dbReference type="EMBL" id="JAATJU010022172">
    <property type="protein sequence ID" value="KAH0511770.1"/>
    <property type="molecule type" value="Genomic_DNA"/>
</dbReference>
<evidence type="ECO:0000313" key="2">
    <source>
        <dbReference type="EMBL" id="KAH0511770.1"/>
    </source>
</evidence>
<dbReference type="InterPro" id="IPR009003">
    <property type="entry name" value="Peptidase_S1_PA"/>
</dbReference>
<accession>A0A8J6GIC9</accession>
<proteinExistence type="predicted"/>
<dbReference type="GO" id="GO:0005634">
    <property type="term" value="C:nucleus"/>
    <property type="evidence" value="ECO:0007669"/>
    <property type="project" value="TreeGrafter"/>
</dbReference>
<name>A0A8J6GIC9_MICOH</name>
<reference evidence="2" key="1">
    <citation type="submission" date="2020-03" db="EMBL/GenBank/DDBJ databases">
        <title>Studies in the Genomics of Life Span.</title>
        <authorList>
            <person name="Glass D."/>
        </authorList>
    </citation>
    <scope>NUCLEOTIDE SEQUENCE</scope>
    <source>
        <strain evidence="2">LTLLF</strain>
        <tissue evidence="2">Muscle</tissue>
    </source>
</reference>
<sequence>MMQAAANESWLNTLSACLCFRALCPPNLIRWGRHLRSPRPKHRPVTVPLGEKAFLATMSYSKQGSQKVLPDLRNTMTIKYHSSPIPQEEQKDPKNSQMQMGSRKRQSETSNNQEQRLYSSKRPRQDQNTLPTKTIKITVGGNPKKYLFILTYRETGSLYEALNSQDLVKREIEKQPEGSHVVITFSKTESEEKENNEVCGRFDQSSAEDLHKEGTKLCVYGFKGETIKTTLRKDGRFRSFVECDHWKLISNDTIVANSQPVDVLKGKLFQIDIERKESSWAAELEKVRAYIKEESENSKEESLFKAHKKKLSEVAKSSTPDQMVKLLSRFMDSTGLILWDYNGNRGKATCFVFRGLYIFTCRHVLNDIVGKGRKPRKCLDLISQCVRVTFDEEYYEETTSNFNSCFHIEPWLLISDDTLDYAVLKLKENGQHVPTGLYNNGIALVLPSSLVAMHTVGLICEYESRVYNVIEVGIKMESILADIKQKQKLWYEDVCVKQQEVVMRSEEFTDQEDVDMHSEEFIDQEDVDMHSEEF</sequence>
<dbReference type="PANTHER" id="PTHR14389">
    <property type="entry name" value="SI:CH1073-475A24.1"/>
    <property type="match status" value="1"/>
</dbReference>
<gene>
    <name evidence="2" type="ORF">LTLLF_150105</name>
</gene>
<dbReference type="PANTHER" id="PTHR14389:SF14">
    <property type="entry name" value="SERINE PROTEASE FAM111A"/>
    <property type="match status" value="1"/>
</dbReference>
<dbReference type="AlphaFoldDB" id="A0A8J6GIC9"/>
<organism evidence="2 3">
    <name type="scientific">Microtus ochrogaster</name>
    <name type="common">Prairie vole</name>
    <dbReference type="NCBI Taxonomy" id="79684"/>
    <lineage>
        <taxon>Eukaryota</taxon>
        <taxon>Metazoa</taxon>
        <taxon>Chordata</taxon>
        <taxon>Craniata</taxon>
        <taxon>Vertebrata</taxon>
        <taxon>Euteleostomi</taxon>
        <taxon>Mammalia</taxon>
        <taxon>Eutheria</taxon>
        <taxon>Euarchontoglires</taxon>
        <taxon>Glires</taxon>
        <taxon>Rodentia</taxon>
        <taxon>Myomorpha</taxon>
        <taxon>Muroidea</taxon>
        <taxon>Cricetidae</taxon>
        <taxon>Arvicolinae</taxon>
        <taxon>Microtus</taxon>
    </lineage>
</organism>
<dbReference type="SUPFAM" id="SSF50494">
    <property type="entry name" value="Trypsin-like serine proteases"/>
    <property type="match status" value="1"/>
</dbReference>
<evidence type="ECO:0000313" key="3">
    <source>
        <dbReference type="Proteomes" id="UP000710432"/>
    </source>
</evidence>